<feature type="transmembrane region" description="Helical" evidence="7">
    <location>
        <begin position="325"/>
        <end position="349"/>
    </location>
</feature>
<feature type="transmembrane region" description="Helical" evidence="7">
    <location>
        <begin position="152"/>
        <end position="174"/>
    </location>
</feature>
<evidence type="ECO:0000256" key="1">
    <source>
        <dbReference type="ARBA" id="ARBA00004651"/>
    </source>
</evidence>
<feature type="transmembrane region" description="Helical" evidence="7">
    <location>
        <begin position="236"/>
        <end position="258"/>
    </location>
</feature>
<feature type="transmembrane region" description="Helical" evidence="7">
    <location>
        <begin position="448"/>
        <end position="468"/>
    </location>
</feature>
<proteinExistence type="inferred from homology"/>
<dbReference type="AlphaFoldDB" id="A0A1H9SMY1"/>
<comment type="similarity">
    <text evidence="2">Belongs to the polysaccharide synthase family.</text>
</comment>
<feature type="transmembrane region" description="Helical" evidence="7">
    <location>
        <begin position="388"/>
        <end position="410"/>
    </location>
</feature>
<keyword evidence="5 7" id="KW-1133">Transmembrane helix</keyword>
<reference evidence="9" key="1">
    <citation type="submission" date="2016-10" db="EMBL/GenBank/DDBJ databases">
        <authorList>
            <person name="Varghese N."/>
            <person name="Submissions S."/>
        </authorList>
    </citation>
    <scope>NUCLEOTIDE SEQUENCE [LARGE SCALE GENOMIC DNA]</scope>
    <source>
        <strain evidence="9">CGMCC 4.3525</strain>
    </source>
</reference>
<feature type="transmembrane region" description="Helical" evidence="7">
    <location>
        <begin position="86"/>
        <end position="109"/>
    </location>
</feature>
<keyword evidence="3" id="KW-1003">Cell membrane</keyword>
<name>A0A1H9SMY1_9PSEU</name>
<dbReference type="EMBL" id="FOFR01000016">
    <property type="protein sequence ID" value="SER86380.1"/>
    <property type="molecule type" value="Genomic_DNA"/>
</dbReference>
<dbReference type="RefSeq" id="WP_245778144.1">
    <property type="nucleotide sequence ID" value="NZ_FOFR01000016.1"/>
</dbReference>
<feature type="transmembrane region" description="Helical" evidence="7">
    <location>
        <begin position="361"/>
        <end position="382"/>
    </location>
</feature>
<feature type="transmembrane region" description="Helical" evidence="7">
    <location>
        <begin position="294"/>
        <end position="313"/>
    </location>
</feature>
<evidence type="ECO:0000256" key="5">
    <source>
        <dbReference type="ARBA" id="ARBA00022989"/>
    </source>
</evidence>
<evidence type="ECO:0000256" key="4">
    <source>
        <dbReference type="ARBA" id="ARBA00022692"/>
    </source>
</evidence>
<evidence type="ECO:0000256" key="7">
    <source>
        <dbReference type="SAM" id="Phobius"/>
    </source>
</evidence>
<evidence type="ECO:0000256" key="2">
    <source>
        <dbReference type="ARBA" id="ARBA00007430"/>
    </source>
</evidence>
<dbReference type="Proteomes" id="UP000199352">
    <property type="component" value="Unassembled WGS sequence"/>
</dbReference>
<dbReference type="STRING" id="402600.SAMN05216188_116168"/>
<accession>A0A1H9SMY1</accession>
<feature type="transmembrane region" description="Helical" evidence="7">
    <location>
        <begin position="422"/>
        <end position="442"/>
    </location>
</feature>
<feature type="transmembrane region" description="Helical" evidence="7">
    <location>
        <begin position="50"/>
        <end position="74"/>
    </location>
</feature>
<evidence type="ECO:0000256" key="6">
    <source>
        <dbReference type="ARBA" id="ARBA00023136"/>
    </source>
</evidence>
<feature type="transmembrane region" description="Helical" evidence="7">
    <location>
        <begin position="26"/>
        <end position="44"/>
    </location>
</feature>
<keyword evidence="6 7" id="KW-0472">Membrane</keyword>
<organism evidence="8 9">
    <name type="scientific">Lentzea xinjiangensis</name>
    <dbReference type="NCBI Taxonomy" id="402600"/>
    <lineage>
        <taxon>Bacteria</taxon>
        <taxon>Bacillati</taxon>
        <taxon>Actinomycetota</taxon>
        <taxon>Actinomycetes</taxon>
        <taxon>Pseudonocardiales</taxon>
        <taxon>Pseudonocardiaceae</taxon>
        <taxon>Lentzea</taxon>
    </lineage>
</organism>
<gene>
    <name evidence="8" type="ORF">SAMN05216188_116168</name>
</gene>
<comment type="subcellular location">
    <subcellularLocation>
        <location evidence="1">Cell membrane</location>
        <topology evidence="1">Multi-pass membrane protein</topology>
    </subcellularLocation>
</comment>
<dbReference type="Pfam" id="PF13440">
    <property type="entry name" value="Polysacc_synt_3"/>
    <property type="match status" value="1"/>
</dbReference>
<sequence>MTTGQDTGELESKVSSAIRWSAVNSLLQRLAAVGISVLLARLIAPEQFGVFAVALVVLNIVLSVSELGVSAALVRHNGPVGEMAPTVTTLSLASGTVLALICVAGAPWFAGAMGAPEATGVIQLMSVALVIAGATAVPGAMMQRNFRQDHKFYADTAAFVAGTAVAVVLALMGFGAWSLAWQRIAQNLSAAVIMFWLTEDRFRPGWNPVQARALLAFGLPLAGSSLLIFGVMNVDYIVVGAVLGTVPLGFYLLAFNLASWPVAAFSAPVRSVSLAAFSKVREDPELFGRSFGRALGLLALVTVPACVLLAALAEPLVRVVYGERWAPAAAALALLVLLGAVRVALELGYDFLASAGRSRAILVIHLVWLGALLPLLALGAHLDGIRGVAAAHVIVAVLVVAPAYLVAFQAYGIRAGALGARLVRPVLGGVVMVAVVLGVRNVVDGEVLQILAGGVLSCLAYAAAVFPMRHEVLAVLRKRADA</sequence>
<dbReference type="PANTHER" id="PTHR30250:SF10">
    <property type="entry name" value="LIPOPOLYSACCHARIDE BIOSYNTHESIS PROTEIN WZXC"/>
    <property type="match status" value="1"/>
</dbReference>
<dbReference type="CDD" id="cd13127">
    <property type="entry name" value="MATE_tuaB_like"/>
    <property type="match status" value="1"/>
</dbReference>
<evidence type="ECO:0000256" key="3">
    <source>
        <dbReference type="ARBA" id="ARBA00022475"/>
    </source>
</evidence>
<feature type="transmembrane region" description="Helical" evidence="7">
    <location>
        <begin position="209"/>
        <end position="230"/>
    </location>
</feature>
<keyword evidence="4 7" id="KW-0812">Transmembrane</keyword>
<evidence type="ECO:0000313" key="9">
    <source>
        <dbReference type="Proteomes" id="UP000199352"/>
    </source>
</evidence>
<keyword evidence="9" id="KW-1185">Reference proteome</keyword>
<dbReference type="GO" id="GO:0005886">
    <property type="term" value="C:plasma membrane"/>
    <property type="evidence" value="ECO:0007669"/>
    <property type="project" value="UniProtKB-SubCell"/>
</dbReference>
<dbReference type="InterPro" id="IPR050833">
    <property type="entry name" value="Poly_Biosynth_Transport"/>
</dbReference>
<dbReference type="PANTHER" id="PTHR30250">
    <property type="entry name" value="PST FAMILY PREDICTED COLANIC ACID TRANSPORTER"/>
    <property type="match status" value="1"/>
</dbReference>
<feature type="transmembrane region" description="Helical" evidence="7">
    <location>
        <begin position="121"/>
        <end position="140"/>
    </location>
</feature>
<evidence type="ECO:0000313" key="8">
    <source>
        <dbReference type="EMBL" id="SER86380.1"/>
    </source>
</evidence>
<protein>
    <submittedName>
        <fullName evidence="8">Polysaccharide transporter, PST family</fullName>
    </submittedName>
</protein>